<dbReference type="GO" id="GO:0042597">
    <property type="term" value="C:periplasmic space"/>
    <property type="evidence" value="ECO:0007669"/>
    <property type="project" value="TreeGrafter"/>
</dbReference>
<dbReference type="GO" id="GO:0008889">
    <property type="term" value="F:glycerophosphodiester phosphodiesterase activity"/>
    <property type="evidence" value="ECO:0007669"/>
    <property type="project" value="UniProtKB-EC"/>
</dbReference>
<reference evidence="9 10" key="1">
    <citation type="submission" date="2020-04" db="EMBL/GenBank/DDBJ databases">
        <title>Luteolibacter sp. G-1-1-1 isolated from soil.</title>
        <authorList>
            <person name="Dahal R.H."/>
        </authorList>
    </citation>
    <scope>NUCLEOTIDE SEQUENCE [LARGE SCALE GENOMIC DNA]</scope>
    <source>
        <strain evidence="9 10">G-1-1-1</strain>
    </source>
</reference>
<gene>
    <name evidence="9" type="primary">glpQ</name>
    <name evidence="9" type="ORF">HHL09_13835</name>
</gene>
<dbReference type="AlphaFoldDB" id="A0A858RIS5"/>
<evidence type="ECO:0000256" key="3">
    <source>
        <dbReference type="ARBA" id="ARBA00022729"/>
    </source>
</evidence>
<feature type="domain" description="GP-PDE" evidence="8">
    <location>
        <begin position="21"/>
        <end position="329"/>
    </location>
</feature>
<comment type="similarity">
    <text evidence="1">Belongs to the glycerophosphoryl diester phosphodiesterase family.</text>
</comment>
<dbReference type="NCBIfam" id="NF008354">
    <property type="entry name" value="PRK11143.1"/>
    <property type="match status" value="1"/>
</dbReference>
<dbReference type="InterPro" id="IPR030395">
    <property type="entry name" value="GP_PDE_dom"/>
</dbReference>
<evidence type="ECO:0000256" key="7">
    <source>
        <dbReference type="SAM" id="SignalP"/>
    </source>
</evidence>
<dbReference type="GO" id="GO:0006071">
    <property type="term" value="P:glycerol metabolic process"/>
    <property type="evidence" value="ECO:0007669"/>
    <property type="project" value="UniProtKB-KW"/>
</dbReference>
<dbReference type="EMBL" id="CP051774">
    <property type="protein sequence ID" value="QJE96817.1"/>
    <property type="molecule type" value="Genomic_DNA"/>
</dbReference>
<feature type="chain" id="PRO_5032461538" description="glycerophosphodiester phosphodiesterase" evidence="7">
    <location>
        <begin position="19"/>
        <end position="335"/>
    </location>
</feature>
<accession>A0A858RIS5</accession>
<evidence type="ECO:0000256" key="6">
    <source>
        <dbReference type="ARBA" id="ARBA00047512"/>
    </source>
</evidence>
<dbReference type="PROSITE" id="PS51704">
    <property type="entry name" value="GP_PDE"/>
    <property type="match status" value="1"/>
</dbReference>
<dbReference type="KEGG" id="luo:HHL09_13835"/>
<proteinExistence type="inferred from homology"/>
<evidence type="ECO:0000313" key="9">
    <source>
        <dbReference type="EMBL" id="QJE96817.1"/>
    </source>
</evidence>
<name>A0A858RIS5_9BACT</name>
<protein>
    <recommendedName>
        <fullName evidence="2">glycerophosphodiester phosphodiesterase</fullName>
        <ecNumber evidence="2">3.1.4.46</ecNumber>
    </recommendedName>
</protein>
<keyword evidence="3 7" id="KW-0732">Signal</keyword>
<evidence type="ECO:0000256" key="2">
    <source>
        <dbReference type="ARBA" id="ARBA00012247"/>
    </source>
</evidence>
<dbReference type="GO" id="GO:0006629">
    <property type="term" value="P:lipid metabolic process"/>
    <property type="evidence" value="ECO:0007669"/>
    <property type="project" value="InterPro"/>
</dbReference>
<dbReference type="SUPFAM" id="SSF51695">
    <property type="entry name" value="PLC-like phosphodiesterases"/>
    <property type="match status" value="1"/>
</dbReference>
<evidence type="ECO:0000256" key="1">
    <source>
        <dbReference type="ARBA" id="ARBA00007277"/>
    </source>
</evidence>
<evidence type="ECO:0000259" key="8">
    <source>
        <dbReference type="PROSITE" id="PS51704"/>
    </source>
</evidence>
<dbReference type="PANTHER" id="PTHR43620:SF7">
    <property type="entry name" value="GLYCEROPHOSPHODIESTER PHOSPHODIESTERASE GDPD5-RELATED"/>
    <property type="match status" value="1"/>
</dbReference>
<dbReference type="EC" id="3.1.4.46" evidence="2"/>
<dbReference type="Proteomes" id="UP000501812">
    <property type="component" value="Chromosome"/>
</dbReference>
<evidence type="ECO:0000256" key="5">
    <source>
        <dbReference type="ARBA" id="ARBA00022801"/>
    </source>
</evidence>
<keyword evidence="5 9" id="KW-0378">Hydrolase</keyword>
<keyword evidence="10" id="KW-1185">Reference proteome</keyword>
<evidence type="ECO:0000313" key="10">
    <source>
        <dbReference type="Proteomes" id="UP000501812"/>
    </source>
</evidence>
<feature type="signal peptide" evidence="7">
    <location>
        <begin position="1"/>
        <end position="18"/>
    </location>
</feature>
<comment type="catalytic activity">
    <reaction evidence="6">
        <text>a sn-glycero-3-phosphodiester + H2O = an alcohol + sn-glycerol 3-phosphate + H(+)</text>
        <dbReference type="Rhea" id="RHEA:12969"/>
        <dbReference type="ChEBI" id="CHEBI:15377"/>
        <dbReference type="ChEBI" id="CHEBI:15378"/>
        <dbReference type="ChEBI" id="CHEBI:30879"/>
        <dbReference type="ChEBI" id="CHEBI:57597"/>
        <dbReference type="ChEBI" id="CHEBI:83408"/>
        <dbReference type="EC" id="3.1.4.46"/>
    </reaction>
</comment>
<dbReference type="Pfam" id="PF03009">
    <property type="entry name" value="GDPD"/>
    <property type="match status" value="1"/>
</dbReference>
<dbReference type="PANTHER" id="PTHR43620">
    <property type="entry name" value="GLYCEROPHOSPHORYL DIESTER PHOSPHODIESTERASE"/>
    <property type="match status" value="1"/>
</dbReference>
<evidence type="ECO:0000256" key="4">
    <source>
        <dbReference type="ARBA" id="ARBA00022798"/>
    </source>
</evidence>
<dbReference type="InterPro" id="IPR017946">
    <property type="entry name" value="PLC-like_Pdiesterase_TIM-brl"/>
</dbReference>
<organism evidence="9 10">
    <name type="scientific">Luteolibacter luteus</name>
    <dbReference type="NCBI Taxonomy" id="2728835"/>
    <lineage>
        <taxon>Bacteria</taxon>
        <taxon>Pseudomonadati</taxon>
        <taxon>Verrucomicrobiota</taxon>
        <taxon>Verrucomicrobiia</taxon>
        <taxon>Verrucomicrobiales</taxon>
        <taxon>Verrucomicrobiaceae</taxon>
        <taxon>Luteolibacter</taxon>
    </lineage>
</organism>
<sequence length="335" mass="37246">MRRLIPLFLGLCTLVSPAAERAVFAHRGASGYLPEHSFPAKAMAHAQGADFLEQDVVLTKDEVPIVLHDIHLDTTTDVAKRFPDRKRSDGRYYAIDFTLAEIKQLSATQRFDPKTGKAVLPKRFPLDGYSYPLHTLEEEIRFIQGLNFSTGRTTGLFTEIKQPTFHAKEGRDIARIVYDLLRRYGYGQEGDKGCWIQCFEQSTLRRFREEFGWKGQLMMILTVGKPGADGSDYDQLSTPAGLQSLAGFVNAVFPNSSRVVSWDKSGEVRASSFTSDAHAAGLWICSGVVNRDALPENCPSVEALHAALFETAGVDAVCSDFPDLSVQWIKEHAVR</sequence>
<keyword evidence="4" id="KW-0319">Glycerol metabolism</keyword>
<dbReference type="Gene3D" id="3.20.20.190">
    <property type="entry name" value="Phosphatidylinositol (PI) phosphodiesterase"/>
    <property type="match status" value="1"/>
</dbReference>
<dbReference type="RefSeq" id="WP_169455217.1">
    <property type="nucleotide sequence ID" value="NZ_CP051774.1"/>
</dbReference>